<feature type="repeat" description="WD" evidence="1">
    <location>
        <begin position="228"/>
        <end position="270"/>
    </location>
</feature>
<sequence length="551" mass="61545">MASKKQPMCEDEEAADEETLLSLIRKRKKNVKRCNHNIFYYTAQLECETTELDKLKAQLEAFRSRKQLATSVPNSLLKKRKLESTSTSTDSSSMESDSSPRRNETKSEPGKKPQLFIPPMLVPILKPKPAVASSHTATKYETSHQLGMLKPKSAVAAFHAATKHETSHQLGMLKPKPEPAVASFHTATKHETSHQLGRVKDKKIDMVESVGTSTKAATLNFNLTNLISSQHKRKMRCLELCPTDDTVFATSGLDGAVNLWEVQESITSAKFLGSMDCLSPNKRRWPEDIAWHPTGRRIFAVHSADGDDSQVSSFNLGQLGHQKEFFFLEEKAHQKGIINRINFMPWKGQRPCFVTCGSDHAVVLWKEGENEGHWSQKLLHRNQHSSSVMAAFGLQHKEAVLSVGLDKRVVLFGLAAGRSELKFQLDSKCLNALPSPCNSNLYLVQLGSPGQQLHLFDIRAKPEELHVFGWEQDTNESQSALINSAWSPDGWHISSGSNNSLIHIFDIRHGGKRPSQSLKAHSNRVFKAVWHSSLPLLISISSDLHIGMHSY</sequence>
<dbReference type="AlphaFoldDB" id="A0AAD5YZM4"/>
<dbReference type="Gene3D" id="2.130.10.10">
    <property type="entry name" value="YVTN repeat-like/Quinoprotein amine dehydrogenase"/>
    <property type="match status" value="2"/>
</dbReference>
<evidence type="ECO:0000256" key="2">
    <source>
        <dbReference type="SAM" id="Coils"/>
    </source>
</evidence>
<evidence type="ECO:0000256" key="3">
    <source>
        <dbReference type="SAM" id="MobiDB-lite"/>
    </source>
</evidence>
<dbReference type="InterPro" id="IPR036322">
    <property type="entry name" value="WD40_repeat_dom_sf"/>
</dbReference>
<dbReference type="PROSITE" id="PS50082">
    <property type="entry name" value="WD_REPEATS_2"/>
    <property type="match status" value="1"/>
</dbReference>
<evidence type="ECO:0000313" key="5">
    <source>
        <dbReference type="Proteomes" id="UP001210211"/>
    </source>
</evidence>
<dbReference type="InterPro" id="IPR015943">
    <property type="entry name" value="WD40/YVTN_repeat-like_dom_sf"/>
</dbReference>
<feature type="compositionally biased region" description="Basic and acidic residues" evidence="3">
    <location>
        <begin position="98"/>
        <end position="111"/>
    </location>
</feature>
<keyword evidence="1" id="KW-0853">WD repeat</keyword>
<feature type="compositionally biased region" description="Low complexity" evidence="3">
    <location>
        <begin position="84"/>
        <end position="97"/>
    </location>
</feature>
<dbReference type="Proteomes" id="UP001210211">
    <property type="component" value="Unassembled WGS sequence"/>
</dbReference>
<dbReference type="PANTHER" id="PTHR47232">
    <property type="entry name" value="TRANSDUCIN FAMILY PROTEIN / WD-40 REPEAT FAMILY PROTEIN"/>
    <property type="match status" value="1"/>
</dbReference>
<organism evidence="4 5">
    <name type="scientific">Rhynchospora tenuis</name>
    <dbReference type="NCBI Taxonomy" id="198213"/>
    <lineage>
        <taxon>Eukaryota</taxon>
        <taxon>Viridiplantae</taxon>
        <taxon>Streptophyta</taxon>
        <taxon>Embryophyta</taxon>
        <taxon>Tracheophyta</taxon>
        <taxon>Spermatophyta</taxon>
        <taxon>Magnoliopsida</taxon>
        <taxon>Liliopsida</taxon>
        <taxon>Poales</taxon>
        <taxon>Cyperaceae</taxon>
        <taxon>Cyperoideae</taxon>
        <taxon>Rhynchosporeae</taxon>
        <taxon>Rhynchospora</taxon>
    </lineage>
</organism>
<evidence type="ECO:0000256" key="1">
    <source>
        <dbReference type="PROSITE-ProRule" id="PRU00221"/>
    </source>
</evidence>
<keyword evidence="5" id="KW-1185">Reference proteome</keyword>
<dbReference type="PANTHER" id="PTHR47232:SF1">
    <property type="entry name" value="TRANSDUCIN FAMILY PROTEIN _ WD-40 REPEAT FAMILY PROTEIN"/>
    <property type="match status" value="1"/>
</dbReference>
<keyword evidence="2" id="KW-0175">Coiled coil</keyword>
<dbReference type="InterPro" id="IPR001680">
    <property type="entry name" value="WD40_rpt"/>
</dbReference>
<name>A0AAD5YZM4_9POAL</name>
<dbReference type="EMBL" id="JAMRDG010000002">
    <property type="protein sequence ID" value="KAJ3683960.1"/>
    <property type="molecule type" value="Genomic_DNA"/>
</dbReference>
<accession>A0AAD5YZM4</accession>
<feature type="region of interest" description="Disordered" evidence="3">
    <location>
        <begin position="73"/>
        <end position="117"/>
    </location>
</feature>
<dbReference type="SUPFAM" id="SSF50978">
    <property type="entry name" value="WD40 repeat-like"/>
    <property type="match status" value="1"/>
</dbReference>
<reference evidence="4 5" key="1">
    <citation type="journal article" date="2022" name="Cell">
        <title>Repeat-based holocentromeres influence genome architecture and karyotype evolution.</title>
        <authorList>
            <person name="Hofstatter P.G."/>
            <person name="Thangavel G."/>
            <person name="Lux T."/>
            <person name="Neumann P."/>
            <person name="Vondrak T."/>
            <person name="Novak P."/>
            <person name="Zhang M."/>
            <person name="Costa L."/>
            <person name="Castellani M."/>
            <person name="Scott A."/>
            <person name="Toegelov H."/>
            <person name="Fuchs J."/>
            <person name="Mata-Sucre Y."/>
            <person name="Dias Y."/>
            <person name="Vanzela A.L.L."/>
            <person name="Huettel B."/>
            <person name="Almeida C.C.S."/>
            <person name="Simkova H."/>
            <person name="Souza G."/>
            <person name="Pedrosa-Harand A."/>
            <person name="Macas J."/>
            <person name="Mayer K.F.X."/>
            <person name="Houben A."/>
            <person name="Marques A."/>
        </authorList>
    </citation>
    <scope>NUCLEOTIDE SEQUENCE [LARGE SCALE GENOMIC DNA]</scope>
    <source>
        <strain evidence="4">RhyTen1mFocal</strain>
    </source>
</reference>
<dbReference type="SMART" id="SM00320">
    <property type="entry name" value="WD40"/>
    <property type="match status" value="5"/>
</dbReference>
<comment type="caution">
    <text evidence="4">The sequence shown here is derived from an EMBL/GenBank/DDBJ whole genome shotgun (WGS) entry which is preliminary data.</text>
</comment>
<proteinExistence type="predicted"/>
<evidence type="ECO:0000313" key="4">
    <source>
        <dbReference type="EMBL" id="KAJ3683960.1"/>
    </source>
</evidence>
<feature type="coiled-coil region" evidence="2">
    <location>
        <begin position="45"/>
        <end position="72"/>
    </location>
</feature>
<protein>
    <submittedName>
        <fullName evidence="4">Uncharacterized protein</fullName>
    </submittedName>
</protein>
<gene>
    <name evidence="4" type="ORF">LUZ61_013124</name>
</gene>